<protein>
    <submittedName>
        <fullName evidence="1">Uncharacterized protein</fullName>
    </submittedName>
</protein>
<organism evidence="1 2">
    <name type="scientific">Haematococcus lacustris</name>
    <name type="common">Green alga</name>
    <name type="synonym">Haematococcus pluvialis</name>
    <dbReference type="NCBI Taxonomy" id="44745"/>
    <lineage>
        <taxon>Eukaryota</taxon>
        <taxon>Viridiplantae</taxon>
        <taxon>Chlorophyta</taxon>
        <taxon>core chlorophytes</taxon>
        <taxon>Chlorophyceae</taxon>
        <taxon>CS clade</taxon>
        <taxon>Chlamydomonadales</taxon>
        <taxon>Haematococcaceae</taxon>
        <taxon>Haematococcus</taxon>
    </lineage>
</organism>
<proteinExistence type="predicted"/>
<comment type="caution">
    <text evidence="1">The sequence shown here is derived from an EMBL/GenBank/DDBJ whole genome shotgun (WGS) entry which is preliminary data.</text>
</comment>
<accession>A0A699YIH5</accession>
<keyword evidence="2" id="KW-1185">Reference proteome</keyword>
<sequence length="231" mass="25082">MAVNGDPGSPALRLHLEQYYLASPISNAPVESLLQLLKHDGGRYMELPPLLQLMSLRTCKEAIKTVDVHDLQQHMGHLRAEVRRKEDAAAAAQRSAKAERQITEAAHKVGRVVVNVGDHACQERLAAAHALAFGGRDFGNTTVEEAMKMTAKQLQSYLQFHKQEVHTSWRVPKLQSHVCTHIRGKLAAAAPPQQQLTPAGTTPELAVPAGATHNSVAKRAGAARLAWGEIA</sequence>
<dbReference type="AlphaFoldDB" id="A0A699YIH5"/>
<evidence type="ECO:0000313" key="2">
    <source>
        <dbReference type="Proteomes" id="UP000485058"/>
    </source>
</evidence>
<dbReference type="Proteomes" id="UP000485058">
    <property type="component" value="Unassembled WGS sequence"/>
</dbReference>
<feature type="non-terminal residue" evidence="1">
    <location>
        <position position="1"/>
    </location>
</feature>
<dbReference type="EMBL" id="BLLF01000007">
    <property type="protein sequence ID" value="GFH05749.1"/>
    <property type="molecule type" value="Genomic_DNA"/>
</dbReference>
<gene>
    <name evidence="1" type="ORF">HaLaN_00260</name>
</gene>
<reference evidence="1 2" key="1">
    <citation type="submission" date="2020-02" db="EMBL/GenBank/DDBJ databases">
        <title>Draft genome sequence of Haematococcus lacustris strain NIES-144.</title>
        <authorList>
            <person name="Morimoto D."/>
            <person name="Nakagawa S."/>
            <person name="Yoshida T."/>
            <person name="Sawayama S."/>
        </authorList>
    </citation>
    <scope>NUCLEOTIDE SEQUENCE [LARGE SCALE GENOMIC DNA]</scope>
    <source>
        <strain evidence="1 2">NIES-144</strain>
    </source>
</reference>
<evidence type="ECO:0000313" key="1">
    <source>
        <dbReference type="EMBL" id="GFH05749.1"/>
    </source>
</evidence>
<name>A0A699YIH5_HAELA</name>